<feature type="transmembrane region" description="Helical" evidence="7">
    <location>
        <begin position="195"/>
        <end position="224"/>
    </location>
</feature>
<organism evidence="12 13">
    <name type="scientific">Rhizobium leguminosarum bv. trifolii</name>
    <dbReference type="NCBI Taxonomy" id="386"/>
    <lineage>
        <taxon>Bacteria</taxon>
        <taxon>Pseudomonadati</taxon>
        <taxon>Pseudomonadota</taxon>
        <taxon>Alphaproteobacteria</taxon>
        <taxon>Hyphomicrobiales</taxon>
        <taxon>Rhizobiaceae</taxon>
        <taxon>Rhizobium/Agrobacterium group</taxon>
        <taxon>Rhizobium</taxon>
    </lineage>
</organism>
<dbReference type="PANTHER" id="PTHR30460:SF0">
    <property type="entry name" value="MODERATE CONDUCTANCE MECHANOSENSITIVE CHANNEL YBIO"/>
    <property type="match status" value="1"/>
</dbReference>
<feature type="domain" description="Mechanosensitive ion channel MscS C-terminal" evidence="10">
    <location>
        <begin position="583"/>
        <end position="670"/>
    </location>
</feature>
<keyword evidence="4 7" id="KW-0812">Transmembrane</keyword>
<proteinExistence type="inferred from homology"/>
<dbReference type="Proteomes" id="UP000256748">
    <property type="component" value="Unassembled WGS sequence"/>
</dbReference>
<feature type="transmembrane region" description="Helical" evidence="7">
    <location>
        <begin position="310"/>
        <end position="326"/>
    </location>
</feature>
<dbReference type="Pfam" id="PF21082">
    <property type="entry name" value="MS_channel_3rd"/>
    <property type="match status" value="1"/>
</dbReference>
<dbReference type="SUPFAM" id="SSF50182">
    <property type="entry name" value="Sm-like ribonucleoproteins"/>
    <property type="match status" value="1"/>
</dbReference>
<dbReference type="InterPro" id="IPR011014">
    <property type="entry name" value="MscS_channel_TM-2"/>
</dbReference>
<feature type="transmembrane region" description="Helical" evidence="7">
    <location>
        <begin position="412"/>
        <end position="433"/>
    </location>
</feature>
<keyword evidence="5 7" id="KW-1133">Transmembrane helix</keyword>
<feature type="transmembrane region" description="Helical" evidence="7">
    <location>
        <begin position="374"/>
        <end position="392"/>
    </location>
</feature>
<dbReference type="InterPro" id="IPR049278">
    <property type="entry name" value="MS_channel_C"/>
</dbReference>
<feature type="domain" description="Mechanosensitive ion channel transmembrane helices 2/3" evidence="11">
    <location>
        <begin position="470"/>
        <end position="511"/>
    </location>
</feature>
<evidence type="ECO:0000256" key="7">
    <source>
        <dbReference type="SAM" id="Phobius"/>
    </source>
</evidence>
<keyword evidence="3" id="KW-1003">Cell membrane</keyword>
<feature type="transmembrane region" description="Helical" evidence="7">
    <location>
        <begin position="245"/>
        <end position="265"/>
    </location>
</feature>
<dbReference type="Gene3D" id="3.30.70.100">
    <property type="match status" value="1"/>
</dbReference>
<name>A0A3E1BDW7_RHILT</name>
<dbReference type="EMBL" id="NAOO01000022">
    <property type="protein sequence ID" value="RFB90445.1"/>
    <property type="molecule type" value="Genomic_DNA"/>
</dbReference>
<feature type="transmembrane region" description="Helical" evidence="7">
    <location>
        <begin position="495"/>
        <end position="514"/>
    </location>
</feature>
<dbReference type="InterPro" id="IPR010920">
    <property type="entry name" value="LSM_dom_sf"/>
</dbReference>
<evidence type="ECO:0000256" key="2">
    <source>
        <dbReference type="ARBA" id="ARBA00008017"/>
    </source>
</evidence>
<evidence type="ECO:0000313" key="13">
    <source>
        <dbReference type="Proteomes" id="UP000256748"/>
    </source>
</evidence>
<feature type="transmembrane region" description="Helical" evidence="7">
    <location>
        <begin position="133"/>
        <end position="151"/>
    </location>
</feature>
<dbReference type="Gene3D" id="1.10.287.1260">
    <property type="match status" value="1"/>
</dbReference>
<feature type="transmembrane region" description="Helical" evidence="7">
    <location>
        <begin position="277"/>
        <end position="298"/>
    </location>
</feature>
<dbReference type="GO" id="GO:0005886">
    <property type="term" value="C:plasma membrane"/>
    <property type="evidence" value="ECO:0007669"/>
    <property type="project" value="UniProtKB-SubCell"/>
</dbReference>
<dbReference type="Pfam" id="PF21088">
    <property type="entry name" value="MS_channel_1st"/>
    <property type="match status" value="1"/>
</dbReference>
<feature type="transmembrane region" description="Helical" evidence="7">
    <location>
        <begin position="332"/>
        <end position="354"/>
    </location>
</feature>
<reference evidence="12 13" key="1">
    <citation type="submission" date="2017-03" db="EMBL/GenBank/DDBJ databases">
        <title>Genome analysis of Rhizobial strains effectives or ineffectives for nitrogen fixation isolated from bean seeds.</title>
        <authorList>
            <person name="Peralta H."/>
            <person name="Aguilar-Vera A."/>
            <person name="Mora Y."/>
            <person name="Vargas-Lagunas C."/>
            <person name="Girard L."/>
            <person name="Mora J."/>
        </authorList>
    </citation>
    <scope>NUCLEOTIDE SEQUENCE [LARGE SCALE GENOMIC DNA]</scope>
    <source>
        <strain evidence="12 13">CCGM5</strain>
    </source>
</reference>
<evidence type="ECO:0000259" key="11">
    <source>
        <dbReference type="Pfam" id="PF21088"/>
    </source>
</evidence>
<evidence type="ECO:0000259" key="9">
    <source>
        <dbReference type="Pfam" id="PF00924"/>
    </source>
</evidence>
<dbReference type="Pfam" id="PF00924">
    <property type="entry name" value="MS_channel_2nd"/>
    <property type="match status" value="1"/>
</dbReference>
<protein>
    <submittedName>
        <fullName evidence="12">Mechanosensitive ion channel protein</fullName>
    </submittedName>
</protein>
<dbReference type="RefSeq" id="WP_116274677.1">
    <property type="nucleotide sequence ID" value="NZ_KZ859522.1"/>
</dbReference>
<evidence type="ECO:0000313" key="12">
    <source>
        <dbReference type="EMBL" id="RFB90445.1"/>
    </source>
</evidence>
<dbReference type="InterPro" id="IPR011066">
    <property type="entry name" value="MscS_channel_C_sf"/>
</dbReference>
<dbReference type="InterPro" id="IPR006685">
    <property type="entry name" value="MscS_channel_2nd"/>
</dbReference>
<evidence type="ECO:0000259" key="10">
    <source>
        <dbReference type="Pfam" id="PF21082"/>
    </source>
</evidence>
<feature type="chain" id="PRO_5017770834" evidence="8">
    <location>
        <begin position="32"/>
        <end position="704"/>
    </location>
</feature>
<feature type="domain" description="Mechanosensitive ion channel MscS" evidence="9">
    <location>
        <begin position="512"/>
        <end position="577"/>
    </location>
</feature>
<comment type="subcellular location">
    <subcellularLocation>
        <location evidence="1">Cell membrane</location>
        <topology evidence="1">Multi-pass membrane protein</topology>
    </subcellularLocation>
</comment>
<evidence type="ECO:0000256" key="6">
    <source>
        <dbReference type="ARBA" id="ARBA00023136"/>
    </source>
</evidence>
<evidence type="ECO:0000256" key="1">
    <source>
        <dbReference type="ARBA" id="ARBA00004651"/>
    </source>
</evidence>
<accession>A0A3E1BDW7</accession>
<dbReference type="InterPro" id="IPR023408">
    <property type="entry name" value="MscS_beta-dom_sf"/>
</dbReference>
<evidence type="ECO:0000256" key="3">
    <source>
        <dbReference type="ARBA" id="ARBA00022475"/>
    </source>
</evidence>
<comment type="similarity">
    <text evidence="2">Belongs to the MscS (TC 1.A.23) family.</text>
</comment>
<feature type="signal peptide" evidence="8">
    <location>
        <begin position="1"/>
        <end position="31"/>
    </location>
</feature>
<evidence type="ECO:0000256" key="4">
    <source>
        <dbReference type="ARBA" id="ARBA00022692"/>
    </source>
</evidence>
<feature type="transmembrane region" description="Helical" evidence="7">
    <location>
        <begin position="171"/>
        <end position="189"/>
    </location>
</feature>
<feature type="transmembrane region" description="Helical" evidence="7">
    <location>
        <begin position="467"/>
        <end position="489"/>
    </location>
</feature>
<evidence type="ECO:0000256" key="8">
    <source>
        <dbReference type="SAM" id="SignalP"/>
    </source>
</evidence>
<dbReference type="Gene3D" id="2.30.30.60">
    <property type="match status" value="1"/>
</dbReference>
<dbReference type="PANTHER" id="PTHR30460">
    <property type="entry name" value="MODERATE CONDUCTANCE MECHANOSENSITIVE CHANNEL YBIO"/>
    <property type="match status" value="1"/>
</dbReference>
<dbReference type="SUPFAM" id="SSF82689">
    <property type="entry name" value="Mechanosensitive channel protein MscS (YggB), C-terminal domain"/>
    <property type="match status" value="1"/>
</dbReference>
<dbReference type="InterPro" id="IPR045276">
    <property type="entry name" value="YbiO_bact"/>
</dbReference>
<gene>
    <name evidence="12" type="ORF">B5K10_19150</name>
</gene>
<keyword evidence="8" id="KW-0732">Signal</keyword>
<dbReference type="SUPFAM" id="SSF82861">
    <property type="entry name" value="Mechanosensitive channel protein MscS (YggB), transmembrane region"/>
    <property type="match status" value="1"/>
</dbReference>
<sequence length="704" mass="76026">MARGRAGGLKAAISGVLACIALLGAVSPGSAQTPPPQTPAASTPPAQVREMMQLMQTPEVKQWMSTQMAATPASDTAAENQMSVLSGLLQHARRHVSMISDAAMVLPSQVGNASSLFFGEIAANGWPRMTAQFLAIFLLGAIVEGIARYAFRRRRRRLAEMAGMHLAPRVIPALIFAAATMLSLLSLGWPPLSQSIAIVCVVALIVQRFTICLGGVLVDLIGLARTEEERQGITALTMPGRDAALFWYRRCATFVIYFMLGWAVIQSMEPLGYSPSARLLVGYVLGIGLLLIAIEAVWSRPHKDEKRGHGISWALTVYFLLLWSLWVAGFNWLLWLGIYVLLLPRVLAVSTIAVKSLRQTEASFLATRRIAAVLLDRGVRALIIAVAAIWLGHMLGVGADTMAAGDTMVDKIARGVIGGIVILLAADLLWHVIKAYIDGKLLDSSVDGGATDEEKAKRARIQTLLPIFRNILAVVIAVLAVLMVLSGLGIEIGPLIAGAGVVGVAVGFGAQTIVKDVISGMFYLWDDAFRIGEYIESGSHKGVVEAFSLRSVKLRHHRGPLTTVPFGELGAVKNLNRDWTIDKISLNVKYDTDLVKAKKVIKQIGQTLLENPEFGPHIIETLKMKGVEQFGEFAIEIRLSMMTKPGEQFVIRRNALAMIRNAFKENGIEFAVPTVQVAGDRDADVDAAVARYAAHARANGEPAA</sequence>
<comment type="caution">
    <text evidence="12">The sequence shown here is derived from an EMBL/GenBank/DDBJ whole genome shotgun (WGS) entry which is preliminary data.</text>
</comment>
<dbReference type="AlphaFoldDB" id="A0A3E1BDW7"/>
<evidence type="ECO:0000256" key="5">
    <source>
        <dbReference type="ARBA" id="ARBA00022989"/>
    </source>
</evidence>
<dbReference type="GO" id="GO:0008381">
    <property type="term" value="F:mechanosensitive monoatomic ion channel activity"/>
    <property type="evidence" value="ECO:0007669"/>
    <property type="project" value="InterPro"/>
</dbReference>
<keyword evidence="6 7" id="KW-0472">Membrane</keyword>
<dbReference type="InterPro" id="IPR049142">
    <property type="entry name" value="MS_channel_1st"/>
</dbReference>